<feature type="compositionally biased region" description="Low complexity" evidence="1">
    <location>
        <begin position="160"/>
        <end position="171"/>
    </location>
</feature>
<comment type="caution">
    <text evidence="2">The sequence shown here is derived from an EMBL/GenBank/DDBJ whole genome shotgun (WGS) entry which is preliminary data.</text>
</comment>
<sequence>MVSFFGLGKKKKEVPEGPVHSLYAQQWKREQSPFGPRKPQSNTPSSSAGLPARPSSSSSSRSPSPGAGGEKSHAFYANRSATGSMQDLSTSGSKRPGSGKLPRTGSPLRPASSGDSSPKPNLGNARPMSPGSLAAAASQAGFRFEDSPQQSPLGAHPTPTSSSSSSSTNSDSDSDTQPRRPSSPAHKHERPSPSSIERNRSPLGRYEVRSEADGSEVSSPVSQASQSQAGTTRSNVTSLTSIGSSSDMDRQIGQWAVRVSDSSSGGIDEKVRSPTSPSFSPEERGRGRQQAGGDKDSHSDLDSALLELDDSDEDGLKKLDTISISEPRASLMPLSAHDPRTGTDGRGYSMILQYYLDSDARESMVI</sequence>
<evidence type="ECO:0000313" key="3">
    <source>
        <dbReference type="Proteomes" id="UP000094444"/>
    </source>
</evidence>
<feature type="compositionally biased region" description="Polar residues" evidence="1">
    <location>
        <begin position="79"/>
        <end position="93"/>
    </location>
</feature>
<dbReference type="EMBL" id="MAVT02000252">
    <property type="protein sequence ID" value="POS77655.1"/>
    <property type="molecule type" value="Genomic_DNA"/>
</dbReference>
<feature type="region of interest" description="Disordered" evidence="1">
    <location>
        <begin position="1"/>
        <end position="320"/>
    </location>
</feature>
<gene>
    <name evidence="2" type="ORF">DHEL01_v203961</name>
</gene>
<dbReference type="AlphaFoldDB" id="A0A2P5I585"/>
<protein>
    <submittedName>
        <fullName evidence="2">Uncharacterized protein</fullName>
    </submittedName>
</protein>
<evidence type="ECO:0000313" key="2">
    <source>
        <dbReference type="EMBL" id="POS77655.1"/>
    </source>
</evidence>
<feature type="compositionally biased region" description="Polar residues" evidence="1">
    <location>
        <begin position="230"/>
        <end position="246"/>
    </location>
</feature>
<dbReference type="InParanoid" id="A0A2P5I585"/>
<accession>A0A2P5I585</accession>
<feature type="compositionally biased region" description="Low complexity" evidence="1">
    <location>
        <begin position="215"/>
        <end position="229"/>
    </location>
</feature>
<dbReference type="OrthoDB" id="5236003at2759"/>
<evidence type="ECO:0000256" key="1">
    <source>
        <dbReference type="SAM" id="MobiDB-lite"/>
    </source>
</evidence>
<feature type="compositionally biased region" description="Low complexity" evidence="1">
    <location>
        <begin position="44"/>
        <end position="65"/>
    </location>
</feature>
<organism evidence="2 3">
    <name type="scientific">Diaporthe helianthi</name>
    <dbReference type="NCBI Taxonomy" id="158607"/>
    <lineage>
        <taxon>Eukaryota</taxon>
        <taxon>Fungi</taxon>
        <taxon>Dikarya</taxon>
        <taxon>Ascomycota</taxon>
        <taxon>Pezizomycotina</taxon>
        <taxon>Sordariomycetes</taxon>
        <taxon>Sordariomycetidae</taxon>
        <taxon>Diaporthales</taxon>
        <taxon>Diaporthaceae</taxon>
        <taxon>Diaporthe</taxon>
    </lineage>
</organism>
<name>A0A2P5I585_DIAHE</name>
<keyword evidence="3" id="KW-1185">Reference proteome</keyword>
<dbReference type="Proteomes" id="UP000094444">
    <property type="component" value="Unassembled WGS sequence"/>
</dbReference>
<reference evidence="2" key="1">
    <citation type="submission" date="2017-09" db="EMBL/GenBank/DDBJ databases">
        <title>Polyketide synthases of a Diaporthe helianthi virulent isolate.</title>
        <authorList>
            <person name="Baroncelli R."/>
        </authorList>
    </citation>
    <scope>NUCLEOTIDE SEQUENCE [LARGE SCALE GENOMIC DNA]</scope>
    <source>
        <strain evidence="2">7/96</strain>
    </source>
</reference>
<proteinExistence type="predicted"/>